<dbReference type="CDD" id="cd05289">
    <property type="entry name" value="MDR_like_2"/>
    <property type="match status" value="1"/>
</dbReference>
<dbReference type="PANTHER" id="PTHR44154:SF1">
    <property type="entry name" value="QUINONE OXIDOREDUCTASE"/>
    <property type="match status" value="1"/>
</dbReference>
<dbReference type="RefSeq" id="WP_146881779.1">
    <property type="nucleotide sequence ID" value="NZ_BJXB01000001.1"/>
</dbReference>
<dbReference type="GO" id="GO:0016491">
    <property type="term" value="F:oxidoreductase activity"/>
    <property type="evidence" value="ECO:0007669"/>
    <property type="project" value="InterPro"/>
</dbReference>
<dbReference type="OrthoDB" id="9792162at2"/>
<proteinExistence type="predicted"/>
<dbReference type="PANTHER" id="PTHR44154">
    <property type="entry name" value="QUINONE OXIDOREDUCTASE"/>
    <property type="match status" value="1"/>
</dbReference>
<protein>
    <submittedName>
        <fullName evidence="3">Oxidoreductase</fullName>
    </submittedName>
</protein>
<dbReference type="InterPro" id="IPR013154">
    <property type="entry name" value="ADH-like_N"/>
</dbReference>
<evidence type="ECO:0000256" key="1">
    <source>
        <dbReference type="ARBA" id="ARBA00022857"/>
    </source>
</evidence>
<evidence type="ECO:0000313" key="3">
    <source>
        <dbReference type="EMBL" id="GEM44636.1"/>
    </source>
</evidence>
<dbReference type="InterPro" id="IPR051603">
    <property type="entry name" value="Zinc-ADH_QOR/CCCR"/>
</dbReference>
<dbReference type="EMBL" id="BJXB01000001">
    <property type="protein sequence ID" value="GEM44636.1"/>
    <property type="molecule type" value="Genomic_DNA"/>
</dbReference>
<name>A0A511MWX2_DEIC1</name>
<dbReference type="SUPFAM" id="SSF50129">
    <property type="entry name" value="GroES-like"/>
    <property type="match status" value="1"/>
</dbReference>
<dbReference type="InterPro" id="IPR020843">
    <property type="entry name" value="ER"/>
</dbReference>
<evidence type="ECO:0000259" key="2">
    <source>
        <dbReference type="SMART" id="SM00829"/>
    </source>
</evidence>
<dbReference type="Proteomes" id="UP000321306">
    <property type="component" value="Unassembled WGS sequence"/>
</dbReference>
<comment type="caution">
    <text evidence="3">The sequence shown here is derived from an EMBL/GenBank/DDBJ whole genome shotgun (WGS) entry which is preliminary data.</text>
</comment>
<reference evidence="3 4" key="1">
    <citation type="submission" date="2019-07" db="EMBL/GenBank/DDBJ databases">
        <title>Whole genome shotgun sequence of Deinococcus cellulosilyticus NBRC 106333.</title>
        <authorList>
            <person name="Hosoyama A."/>
            <person name="Uohara A."/>
            <person name="Ohji S."/>
            <person name="Ichikawa N."/>
        </authorList>
    </citation>
    <scope>NUCLEOTIDE SEQUENCE [LARGE SCALE GENOMIC DNA]</scope>
    <source>
        <strain evidence="3 4">NBRC 106333</strain>
    </source>
</reference>
<dbReference type="Gene3D" id="3.40.50.720">
    <property type="entry name" value="NAD(P)-binding Rossmann-like Domain"/>
    <property type="match status" value="1"/>
</dbReference>
<dbReference type="Pfam" id="PF08240">
    <property type="entry name" value="ADH_N"/>
    <property type="match status" value="1"/>
</dbReference>
<keyword evidence="4" id="KW-1185">Reference proteome</keyword>
<dbReference type="AlphaFoldDB" id="A0A511MWX2"/>
<dbReference type="Pfam" id="PF13602">
    <property type="entry name" value="ADH_zinc_N_2"/>
    <property type="match status" value="1"/>
</dbReference>
<accession>A0A511MWX2</accession>
<dbReference type="Gene3D" id="3.90.180.10">
    <property type="entry name" value="Medium-chain alcohol dehydrogenases, catalytic domain"/>
    <property type="match status" value="1"/>
</dbReference>
<organism evidence="3 4">
    <name type="scientific">Deinococcus cellulosilyticus (strain DSM 18568 / NBRC 106333 / KACC 11606 / 5516J-15)</name>
    <dbReference type="NCBI Taxonomy" id="1223518"/>
    <lineage>
        <taxon>Bacteria</taxon>
        <taxon>Thermotogati</taxon>
        <taxon>Deinococcota</taxon>
        <taxon>Deinococci</taxon>
        <taxon>Deinococcales</taxon>
        <taxon>Deinococcaceae</taxon>
        <taxon>Deinococcus</taxon>
    </lineage>
</organism>
<keyword evidence="1" id="KW-0521">NADP</keyword>
<feature type="domain" description="Enoyl reductase (ER)" evidence="2">
    <location>
        <begin position="12"/>
        <end position="303"/>
    </location>
</feature>
<evidence type="ECO:0000313" key="4">
    <source>
        <dbReference type="Proteomes" id="UP000321306"/>
    </source>
</evidence>
<dbReference type="InterPro" id="IPR036291">
    <property type="entry name" value="NAD(P)-bd_dom_sf"/>
</dbReference>
<dbReference type="SUPFAM" id="SSF51735">
    <property type="entry name" value="NAD(P)-binding Rossmann-fold domains"/>
    <property type="match status" value="1"/>
</dbReference>
<dbReference type="InterPro" id="IPR011032">
    <property type="entry name" value="GroES-like_sf"/>
</dbReference>
<dbReference type="SMART" id="SM00829">
    <property type="entry name" value="PKS_ER"/>
    <property type="match status" value="1"/>
</dbReference>
<sequence length="305" mass="32805">MTSHAIVFHVYGDPDVLQLHTFPVPEPSANQVLVRIRAAGVQPFDVQFRKGLMAERYPASFPQKIGNEFAGTVEKIGDEVTRFKSGDAVLGWVVLAAYAEHVLVSEATLTHKPPQMPWEEAGALTASGQTALTALDALQVGPEDVLLVHAAAGGVGSFAVQLAKARGARVIGTASPGNHAYLQSLGTEPVSHGEGLAERVLELAPQGVTASLVAVGNEEALRVSLKVTKNPERIRTLAFHPLARQLGIAWVGSERSLERLEQLVQFYEKGQLKVHIQEAFPLKDAAKAHRVMEKGHVRGKLVLLP</sequence>
<gene>
    <name evidence="3" type="ORF">DC3_02710</name>
</gene>